<dbReference type="Proteomes" id="UP000192578">
    <property type="component" value="Unassembled WGS sequence"/>
</dbReference>
<keyword evidence="3" id="KW-1185">Reference proteome</keyword>
<feature type="chain" id="PRO_5010714299" evidence="1">
    <location>
        <begin position="28"/>
        <end position="86"/>
    </location>
</feature>
<evidence type="ECO:0000256" key="1">
    <source>
        <dbReference type="SAM" id="SignalP"/>
    </source>
</evidence>
<keyword evidence="1" id="KW-0732">Signal</keyword>
<protein>
    <submittedName>
        <fullName evidence="2">Uncharacterized protein</fullName>
    </submittedName>
</protein>
<sequence length="86" mass="9714">MARHHLHRKVWITFFLLTISLQCFVHASDRPVVLGGLDFGHYDPNSNCIGRCAAWNLCLVVNIIWFWTGICGEMPRGCKCLPTAAN</sequence>
<evidence type="ECO:0000313" key="3">
    <source>
        <dbReference type="Proteomes" id="UP000192578"/>
    </source>
</evidence>
<accession>A0A1W0WGK3</accession>
<proteinExistence type="predicted"/>
<dbReference type="EMBL" id="MTYJ01000106">
    <property type="protein sequence ID" value="OQV14329.1"/>
    <property type="molecule type" value="Genomic_DNA"/>
</dbReference>
<feature type="signal peptide" evidence="1">
    <location>
        <begin position="1"/>
        <end position="27"/>
    </location>
</feature>
<name>A0A1W0WGK3_HYPEX</name>
<dbReference type="AlphaFoldDB" id="A0A1W0WGK3"/>
<gene>
    <name evidence="2" type="ORF">BV898_11448</name>
</gene>
<evidence type="ECO:0000313" key="2">
    <source>
        <dbReference type="EMBL" id="OQV14329.1"/>
    </source>
</evidence>
<organism evidence="2 3">
    <name type="scientific">Hypsibius exemplaris</name>
    <name type="common">Freshwater tardigrade</name>
    <dbReference type="NCBI Taxonomy" id="2072580"/>
    <lineage>
        <taxon>Eukaryota</taxon>
        <taxon>Metazoa</taxon>
        <taxon>Ecdysozoa</taxon>
        <taxon>Tardigrada</taxon>
        <taxon>Eutardigrada</taxon>
        <taxon>Parachela</taxon>
        <taxon>Hypsibioidea</taxon>
        <taxon>Hypsibiidae</taxon>
        <taxon>Hypsibius</taxon>
    </lineage>
</organism>
<comment type="caution">
    <text evidence="2">The sequence shown here is derived from an EMBL/GenBank/DDBJ whole genome shotgun (WGS) entry which is preliminary data.</text>
</comment>
<reference evidence="3" key="1">
    <citation type="submission" date="2017-01" db="EMBL/GenBank/DDBJ databases">
        <title>Comparative genomics of anhydrobiosis in the tardigrade Hypsibius dujardini.</title>
        <authorList>
            <person name="Yoshida Y."/>
            <person name="Koutsovoulos G."/>
            <person name="Laetsch D."/>
            <person name="Stevens L."/>
            <person name="Kumar S."/>
            <person name="Horikawa D."/>
            <person name="Ishino K."/>
            <person name="Komine S."/>
            <person name="Tomita M."/>
            <person name="Blaxter M."/>
            <person name="Arakawa K."/>
        </authorList>
    </citation>
    <scope>NUCLEOTIDE SEQUENCE [LARGE SCALE GENOMIC DNA]</scope>
    <source>
        <strain evidence="3">Z151</strain>
    </source>
</reference>